<sequence length="237" mass="24716">MLPGVPDRLLDAVIFDFHGTLATTQPPVTWVGAALVQLGVALDPGRLTVLADRYATAGGLPGVAQRTARIPIHLAEVWSDRDLSAYAHRAAYIGLCETVDAGVDGLAEAIYERVLTPEGWVVYPDAVPTIKALREAGVSVGVLSNIGFDIRPHLTAWGLGDLPVTLSYEVGLIKPDPKIFLRACDALGAEPERALMVGDTPADAGAVHAGLRALVLPPAEPGQANGLSAALNLAVPC</sequence>
<dbReference type="InterPro" id="IPR006439">
    <property type="entry name" value="HAD-SF_hydro_IA"/>
</dbReference>
<organism evidence="1 2">
    <name type="scientific">Hamadaea flava</name>
    <dbReference type="NCBI Taxonomy" id="1742688"/>
    <lineage>
        <taxon>Bacteria</taxon>
        <taxon>Bacillati</taxon>
        <taxon>Actinomycetota</taxon>
        <taxon>Actinomycetes</taxon>
        <taxon>Micromonosporales</taxon>
        <taxon>Micromonosporaceae</taxon>
        <taxon>Hamadaea</taxon>
    </lineage>
</organism>
<keyword evidence="2" id="KW-1185">Reference proteome</keyword>
<keyword evidence="1" id="KW-0378">Hydrolase</keyword>
<dbReference type="Proteomes" id="UP001595816">
    <property type="component" value="Unassembled WGS sequence"/>
</dbReference>
<evidence type="ECO:0000313" key="2">
    <source>
        <dbReference type="Proteomes" id="UP001595816"/>
    </source>
</evidence>
<dbReference type="GO" id="GO:0016787">
    <property type="term" value="F:hydrolase activity"/>
    <property type="evidence" value="ECO:0007669"/>
    <property type="project" value="UniProtKB-KW"/>
</dbReference>
<dbReference type="EMBL" id="JBHSAY010000035">
    <property type="protein sequence ID" value="MFC4136956.1"/>
    <property type="molecule type" value="Genomic_DNA"/>
</dbReference>
<gene>
    <name evidence="1" type="ORF">ACFOZ4_40660</name>
</gene>
<name>A0ABV8M344_9ACTN</name>
<comment type="caution">
    <text evidence="1">The sequence shown here is derived from an EMBL/GenBank/DDBJ whole genome shotgun (WGS) entry which is preliminary data.</text>
</comment>
<dbReference type="PANTHER" id="PTHR46649">
    <property type="match status" value="1"/>
</dbReference>
<accession>A0ABV8M344</accession>
<dbReference type="Pfam" id="PF00702">
    <property type="entry name" value="Hydrolase"/>
    <property type="match status" value="1"/>
</dbReference>
<proteinExistence type="predicted"/>
<dbReference type="SFLD" id="SFLDS00003">
    <property type="entry name" value="Haloacid_Dehalogenase"/>
    <property type="match status" value="1"/>
</dbReference>
<dbReference type="SUPFAM" id="SSF56784">
    <property type="entry name" value="HAD-like"/>
    <property type="match status" value="1"/>
</dbReference>
<evidence type="ECO:0000313" key="1">
    <source>
        <dbReference type="EMBL" id="MFC4136956.1"/>
    </source>
</evidence>
<dbReference type="EC" id="3.1.3.-" evidence="1"/>
<reference evidence="2" key="1">
    <citation type="journal article" date="2019" name="Int. J. Syst. Evol. Microbiol.">
        <title>The Global Catalogue of Microorganisms (GCM) 10K type strain sequencing project: providing services to taxonomists for standard genome sequencing and annotation.</title>
        <authorList>
            <consortium name="The Broad Institute Genomics Platform"/>
            <consortium name="The Broad Institute Genome Sequencing Center for Infectious Disease"/>
            <person name="Wu L."/>
            <person name="Ma J."/>
        </authorList>
    </citation>
    <scope>NUCLEOTIDE SEQUENCE [LARGE SCALE GENOMIC DNA]</scope>
    <source>
        <strain evidence="2">CGMCC 4.7289</strain>
    </source>
</reference>
<dbReference type="InterPro" id="IPR036412">
    <property type="entry name" value="HAD-like_sf"/>
</dbReference>
<dbReference type="InterPro" id="IPR023214">
    <property type="entry name" value="HAD_sf"/>
</dbReference>
<dbReference type="PRINTS" id="PR00413">
    <property type="entry name" value="HADHALOGNASE"/>
</dbReference>
<protein>
    <submittedName>
        <fullName evidence="1">HAD family hydrolase</fullName>
        <ecNumber evidence="1">3.1.3.-</ecNumber>
    </submittedName>
</protein>
<dbReference type="NCBIfam" id="TIGR01509">
    <property type="entry name" value="HAD-SF-IA-v3"/>
    <property type="match status" value="1"/>
</dbReference>
<dbReference type="Gene3D" id="3.40.50.1000">
    <property type="entry name" value="HAD superfamily/HAD-like"/>
    <property type="match status" value="1"/>
</dbReference>
<dbReference type="PANTHER" id="PTHR46649:SF4">
    <property type="entry name" value="HALOACID DEHALOGENASE-LIKE HYDROLASE (HAD) SUPERFAMILY PROTEIN"/>
    <property type="match status" value="1"/>
</dbReference>
<dbReference type="SFLD" id="SFLDG01129">
    <property type="entry name" value="C1.5:_HAD__Beta-PGM__Phosphata"/>
    <property type="match status" value="1"/>
</dbReference>
<dbReference type="NCBIfam" id="TIGR01549">
    <property type="entry name" value="HAD-SF-IA-v1"/>
    <property type="match status" value="1"/>
</dbReference>
<dbReference type="RefSeq" id="WP_253763924.1">
    <property type="nucleotide sequence ID" value="NZ_JAMZDZ010000001.1"/>
</dbReference>